<dbReference type="EMBL" id="CP068985">
    <property type="protein sequence ID" value="QYC38186.1"/>
    <property type="molecule type" value="Genomic_DNA"/>
</dbReference>
<feature type="transmembrane region" description="Helical" evidence="1">
    <location>
        <begin position="12"/>
        <end position="36"/>
    </location>
</feature>
<protein>
    <recommendedName>
        <fullName evidence="4">Integral membrane protein</fullName>
    </recommendedName>
</protein>
<evidence type="ECO:0000313" key="3">
    <source>
        <dbReference type="Proteomes" id="UP000824681"/>
    </source>
</evidence>
<dbReference type="Proteomes" id="UP000824681">
    <property type="component" value="Chromosome"/>
</dbReference>
<keyword evidence="1" id="KW-0812">Transmembrane</keyword>
<evidence type="ECO:0000313" key="2">
    <source>
        <dbReference type="EMBL" id="QYC38186.1"/>
    </source>
</evidence>
<dbReference type="Pfam" id="PF25637">
    <property type="entry name" value="DUF7942"/>
    <property type="match status" value="1"/>
</dbReference>
<gene>
    <name evidence="2" type="ORF">Nocox_02770</name>
</gene>
<proteinExistence type="predicted"/>
<feature type="transmembrane region" description="Helical" evidence="1">
    <location>
        <begin position="75"/>
        <end position="93"/>
    </location>
</feature>
<feature type="transmembrane region" description="Helical" evidence="1">
    <location>
        <begin position="42"/>
        <end position="63"/>
    </location>
</feature>
<evidence type="ECO:0008006" key="4">
    <source>
        <dbReference type="Google" id="ProtNLM"/>
    </source>
</evidence>
<evidence type="ECO:0000256" key="1">
    <source>
        <dbReference type="SAM" id="Phobius"/>
    </source>
</evidence>
<organism evidence="2 3">
    <name type="scientific">Nonomuraea coxensis DSM 45129</name>
    <dbReference type="NCBI Taxonomy" id="1122611"/>
    <lineage>
        <taxon>Bacteria</taxon>
        <taxon>Bacillati</taxon>
        <taxon>Actinomycetota</taxon>
        <taxon>Actinomycetes</taxon>
        <taxon>Streptosporangiales</taxon>
        <taxon>Streptosporangiaceae</taxon>
        <taxon>Nonomuraea</taxon>
    </lineage>
</organism>
<accession>A0ABX8TSH8</accession>
<keyword evidence="1" id="KW-1133">Transmembrane helix</keyword>
<keyword evidence="3" id="KW-1185">Reference proteome</keyword>
<reference evidence="2 3" key="1">
    <citation type="journal article" date="2021" name="ACS Chem. Biol.">
        <title>Genomic-Led Discovery of a Novel Glycopeptide Antibiotic by Nonomuraea coxensis DSM 45129.</title>
        <authorList>
            <person name="Yushchuk O."/>
            <person name="Vior N.M."/>
            <person name="Andreo-Vidal A."/>
            <person name="Berini F."/>
            <person name="Ruckert C."/>
            <person name="Busche T."/>
            <person name="Binda E."/>
            <person name="Kalinowski J."/>
            <person name="Truman A.W."/>
            <person name="Marinelli F."/>
        </authorList>
    </citation>
    <scope>NUCLEOTIDE SEQUENCE [LARGE SCALE GENOMIC DNA]</scope>
    <source>
        <strain evidence="2 3">DSM 45129</strain>
    </source>
</reference>
<sequence>MGGVRRYRNGRLAAVLAGAYAALVVLLGVVSTVILLTVPDPILVTGVALMIVTFPLGPLVWWAWDAVPSGLADPVLLIVVLTAVGVLQAYLLWRVTRGPAAEG</sequence>
<dbReference type="NCBIfam" id="NF046119">
    <property type="entry name" value="memb_SCO4225"/>
    <property type="match status" value="1"/>
</dbReference>
<keyword evidence="1" id="KW-0472">Membrane</keyword>
<dbReference type="InterPro" id="IPR057702">
    <property type="entry name" value="DUF7942"/>
</dbReference>
<name>A0ABX8TSH8_9ACTN</name>